<proteinExistence type="predicted"/>
<accession>A0ABD2YQC9</accession>
<evidence type="ECO:0000313" key="1">
    <source>
        <dbReference type="EMBL" id="KAL3508826.1"/>
    </source>
</evidence>
<protein>
    <submittedName>
        <fullName evidence="1">Uncharacterized protein</fullName>
    </submittedName>
</protein>
<dbReference type="Proteomes" id="UP001630127">
    <property type="component" value="Unassembled WGS sequence"/>
</dbReference>
<evidence type="ECO:0000313" key="2">
    <source>
        <dbReference type="Proteomes" id="UP001630127"/>
    </source>
</evidence>
<organism evidence="1 2">
    <name type="scientific">Cinchona calisaya</name>
    <dbReference type="NCBI Taxonomy" id="153742"/>
    <lineage>
        <taxon>Eukaryota</taxon>
        <taxon>Viridiplantae</taxon>
        <taxon>Streptophyta</taxon>
        <taxon>Embryophyta</taxon>
        <taxon>Tracheophyta</taxon>
        <taxon>Spermatophyta</taxon>
        <taxon>Magnoliopsida</taxon>
        <taxon>eudicotyledons</taxon>
        <taxon>Gunneridae</taxon>
        <taxon>Pentapetalae</taxon>
        <taxon>asterids</taxon>
        <taxon>lamiids</taxon>
        <taxon>Gentianales</taxon>
        <taxon>Rubiaceae</taxon>
        <taxon>Cinchonoideae</taxon>
        <taxon>Cinchoneae</taxon>
        <taxon>Cinchona</taxon>
    </lineage>
</organism>
<reference evidence="1 2" key="1">
    <citation type="submission" date="2024-11" db="EMBL/GenBank/DDBJ databases">
        <title>A near-complete genome assembly of Cinchona calisaya.</title>
        <authorList>
            <person name="Lian D.C."/>
            <person name="Zhao X.W."/>
            <person name="Wei L."/>
        </authorList>
    </citation>
    <scope>NUCLEOTIDE SEQUENCE [LARGE SCALE GENOMIC DNA]</scope>
    <source>
        <tissue evidence="1">Nenye</tissue>
    </source>
</reference>
<dbReference type="PANTHER" id="PTHR37611:SF2">
    <property type="entry name" value="VIRUS-SPECIFIC-SIGNALING-PATHWAY REGULATED PROTEIN-RELATED"/>
    <property type="match status" value="1"/>
</dbReference>
<sequence length="215" mass="24378">MECINSHDEFDNFELSDVDDALLMSFLDDTQVVEDCDDEKLSSVIRSLEAEIDHHSHTIIDDGEQYSLEENNWTSNLSDHDRGHFDGLNNNSRSDYEFDFNWMDMDMNMEMVPSSPSDGMAGWYMDPCGDGMDNIIVTELGSEKLDYYHFQHFNGIPFEDHECCPNGTLWQETNAPLGEEEVVRLGWSYGGMGWGRVAVAVAMGMWIGNGGCKEV</sequence>
<comment type="caution">
    <text evidence="1">The sequence shown here is derived from an EMBL/GenBank/DDBJ whole genome shotgun (WGS) entry which is preliminary data.</text>
</comment>
<dbReference type="EMBL" id="JBJUIK010000012">
    <property type="protein sequence ID" value="KAL3508826.1"/>
    <property type="molecule type" value="Genomic_DNA"/>
</dbReference>
<dbReference type="PANTHER" id="PTHR37611">
    <property type="entry name" value="VIRUS-SPECIFIC-SIGNALING-PATHWAY REGULATED PROTEIN-RELATED"/>
    <property type="match status" value="1"/>
</dbReference>
<gene>
    <name evidence="1" type="ORF">ACH5RR_028227</name>
</gene>
<keyword evidence="2" id="KW-1185">Reference proteome</keyword>
<dbReference type="AlphaFoldDB" id="A0ABD2YQC9"/>
<name>A0ABD2YQC9_9GENT</name>